<accession>D2DT38</accession>
<feature type="compositionally biased region" description="Basic and acidic residues" evidence="1">
    <location>
        <begin position="22"/>
        <end position="31"/>
    </location>
</feature>
<name>D2DT38_SCYPA</name>
<organism evidence="2">
    <name type="scientific">Scylla paramamosain</name>
    <name type="common">Mud crab</name>
    <dbReference type="NCBI Taxonomy" id="85552"/>
    <lineage>
        <taxon>Eukaryota</taxon>
        <taxon>Metazoa</taxon>
        <taxon>Ecdysozoa</taxon>
        <taxon>Arthropoda</taxon>
        <taxon>Crustacea</taxon>
        <taxon>Multicrustacea</taxon>
        <taxon>Malacostraca</taxon>
        <taxon>Eumalacostraca</taxon>
        <taxon>Eucarida</taxon>
        <taxon>Decapoda</taxon>
        <taxon>Pleocyemata</taxon>
        <taxon>Brachyura</taxon>
        <taxon>Eubrachyura</taxon>
        <taxon>Portunoidea</taxon>
        <taxon>Portunidae</taxon>
        <taxon>Portuninae</taxon>
        <taxon>Scylla</taxon>
    </lineage>
</organism>
<protein>
    <submittedName>
        <fullName evidence="2">Uncharacterized protein</fullName>
    </submittedName>
</protein>
<proteinExistence type="evidence at transcript level"/>
<evidence type="ECO:0000256" key="1">
    <source>
        <dbReference type="SAM" id="MobiDB-lite"/>
    </source>
</evidence>
<dbReference type="AlphaFoldDB" id="D2DT38"/>
<reference evidence="2" key="1">
    <citation type="submission" date="2009-02" db="EMBL/GenBank/DDBJ databases">
        <title>Construction of SSH cDNA library from hemocytes of Scylla paramamosain LPS-challenged.</title>
        <authorList>
            <person name="Wang K.J."/>
            <person name="Chen F.Y."/>
            <person name="Bo J."/>
            <person name="Ren H.L."/>
        </authorList>
    </citation>
    <scope>NUCLEOTIDE SEQUENCE</scope>
</reference>
<sequence>MKPTYKQTDRRKQTNIHKGKKDRQTDRQVYI</sequence>
<feature type="region of interest" description="Disordered" evidence="1">
    <location>
        <begin position="1"/>
        <end position="31"/>
    </location>
</feature>
<evidence type="ECO:0000313" key="2">
    <source>
        <dbReference type="EMBL" id="ACY66598.1"/>
    </source>
</evidence>
<dbReference type="EMBL" id="FJ774878">
    <property type="protein sequence ID" value="ACY66598.1"/>
    <property type="molecule type" value="mRNA"/>
</dbReference>